<gene>
    <name evidence="1" type="ORF">GKIL_1912</name>
</gene>
<evidence type="ECO:0008006" key="3">
    <source>
        <dbReference type="Google" id="ProtNLM"/>
    </source>
</evidence>
<organism evidence="1 2">
    <name type="scientific">Gloeobacter kilaueensis (strain ATCC BAA-2537 / CCAP 1431/1 / ULC 316 / JS1)</name>
    <dbReference type="NCBI Taxonomy" id="1183438"/>
    <lineage>
        <taxon>Bacteria</taxon>
        <taxon>Bacillati</taxon>
        <taxon>Cyanobacteriota</taxon>
        <taxon>Cyanophyceae</taxon>
        <taxon>Gloeobacterales</taxon>
        <taxon>Gloeobacteraceae</taxon>
        <taxon>Gloeobacter</taxon>
    </lineage>
</organism>
<accession>U5QGY9</accession>
<keyword evidence="2" id="KW-1185">Reference proteome</keyword>
<dbReference type="InterPro" id="IPR012663">
    <property type="entry name" value="CHP02450_Tryp"/>
</dbReference>
<dbReference type="KEGG" id="glj:GKIL_1912"/>
<dbReference type="Proteomes" id="UP000017396">
    <property type="component" value="Chromosome"/>
</dbReference>
<reference evidence="1 2" key="1">
    <citation type="journal article" date="2013" name="PLoS ONE">
        <title>Cultivation and Complete Genome Sequencing of Gloeobacter kilaueensis sp. nov., from a Lava Cave in Kilauea Caldera, Hawai'i.</title>
        <authorList>
            <person name="Saw J.H."/>
            <person name="Schatz M."/>
            <person name="Brown M.V."/>
            <person name="Kunkel D.D."/>
            <person name="Foster J.S."/>
            <person name="Shick H."/>
            <person name="Christensen S."/>
            <person name="Hou S."/>
            <person name="Wan X."/>
            <person name="Donachie S.P."/>
        </authorList>
    </citation>
    <scope>NUCLEOTIDE SEQUENCE [LARGE SCALE GENOMIC DNA]</scope>
    <source>
        <strain evidence="2">JS</strain>
    </source>
</reference>
<dbReference type="STRING" id="1183438.GKIL_1912"/>
<protein>
    <recommendedName>
        <fullName evidence="3">TIGR02450 family Trp-rich protein</fullName>
    </recommendedName>
</protein>
<dbReference type="AlphaFoldDB" id="U5QGY9"/>
<evidence type="ECO:0000313" key="2">
    <source>
        <dbReference type="Proteomes" id="UP000017396"/>
    </source>
</evidence>
<dbReference type="HOGENOM" id="CLU_176868_0_0_3"/>
<dbReference type="NCBIfam" id="TIGR02450">
    <property type="entry name" value="TIGR02450 family Trp-rich protein"/>
    <property type="match status" value="1"/>
</dbReference>
<dbReference type="Pfam" id="PF09493">
    <property type="entry name" value="DUF2389"/>
    <property type="match status" value="1"/>
</dbReference>
<dbReference type="EMBL" id="CP003587">
    <property type="protein sequence ID" value="AGY58158.1"/>
    <property type="molecule type" value="Genomic_DNA"/>
</dbReference>
<sequence>MKGRRKIKFPYLLGSCWTATSPLMGWRHFQVIAREERKGIVFALLQSVCAAQIKVWISADNLKNRDLWEPGWLPMSELKAANCEAESAGQ</sequence>
<name>U5QGY9_GLOK1</name>
<dbReference type="RefSeq" id="WP_023173283.1">
    <property type="nucleotide sequence ID" value="NC_022600.1"/>
</dbReference>
<dbReference type="OrthoDB" id="514092at2"/>
<proteinExistence type="predicted"/>
<dbReference type="eggNOG" id="ENOG5032RS2">
    <property type="taxonomic scope" value="Bacteria"/>
</dbReference>
<evidence type="ECO:0000313" key="1">
    <source>
        <dbReference type="EMBL" id="AGY58158.1"/>
    </source>
</evidence>